<dbReference type="PANTHER" id="PTHR24559">
    <property type="entry name" value="TRANSPOSON TY3-I GAG-POL POLYPROTEIN"/>
    <property type="match status" value="1"/>
</dbReference>
<dbReference type="OrthoDB" id="5599163at2759"/>
<proteinExistence type="predicted"/>
<feature type="compositionally biased region" description="Basic and acidic residues" evidence="1">
    <location>
        <begin position="229"/>
        <end position="238"/>
    </location>
</feature>
<organism evidence="3 4">
    <name type="scientific">Chara braunii</name>
    <name type="common">Braun's stonewort</name>
    <dbReference type="NCBI Taxonomy" id="69332"/>
    <lineage>
        <taxon>Eukaryota</taxon>
        <taxon>Viridiplantae</taxon>
        <taxon>Streptophyta</taxon>
        <taxon>Charophyceae</taxon>
        <taxon>Charales</taxon>
        <taxon>Characeae</taxon>
        <taxon>Chara</taxon>
    </lineage>
</organism>
<dbReference type="AlphaFoldDB" id="A0A388KTG9"/>
<dbReference type="InterPro" id="IPR043502">
    <property type="entry name" value="DNA/RNA_pol_sf"/>
</dbReference>
<dbReference type="InterPro" id="IPR053134">
    <property type="entry name" value="RNA-dir_DNA_polymerase"/>
</dbReference>
<sequence length="744" mass="83635">MWKTGQASGNKMARWLSPPVYSSGPEMPIEVRDGVSVVVPEEGTWTDLEPAYETVMLDEKDVFLWIETIWTKVILTRLSPSLMDLEFRGTVEARGWVYLSQELENAMVVGLVLGTAPDQLFRQAEREVVWAACQRAEMEMERMEVRVELGDRKNMRRPLRTMRLGKEMTTEEGIDDQQSGGNQGTNGDGERNEGSTRDRESAKLEGTREDGKDASIGESSGKAGGSKRGPQENREGGNDMRTSPRNSAGATPKKTKVSDASRKLAEIEKQTAEFKARLIEQMMAEDEEDPQGAGSREGRRTGQDESRYEEKDNSHKGTPSKKGKDKNAPPAEGTKNAMTPPAIDSDTRRLPATPKVTRACDGLWSHRERVLGWFDPEGTPKTREKQRESKEGEKTSAAEVAGSSEGGLKRIVVTLTEALNKNQGYLADAKKKLTFDRANITEFLIDYENLAALLKWIEEEKMDHLDTMKIGVEGFLTPEETQLIRKACQEFHLAFAFNDHQKGRLDAKLVPPVRIHTVQHECCNDKGSAYEFGIAAEITDLRRVKIDSFVAEPTASPYANKWFVFRKPNKTLRWIQDLQKLNTVTIRDTGSLPQADLLAESHAGRNIYSLIDLYSGYDQLPLDARDRPYTAMHTPVGQLQMLVTPMGFTNAVAEAQRRMFAVAGDMFPEKCEPYIDDNPVKGARYKDETEVEPGVRKFVWDHLQDIKDLLQRFLVYNITASKRNKSSSSYRCMRASLEKSVCCL</sequence>
<feature type="compositionally biased region" description="Basic and acidic residues" evidence="1">
    <location>
        <begin position="378"/>
        <end position="396"/>
    </location>
</feature>
<dbReference type="Proteomes" id="UP000265515">
    <property type="component" value="Unassembled WGS sequence"/>
</dbReference>
<dbReference type="Gene3D" id="3.30.70.270">
    <property type="match status" value="1"/>
</dbReference>
<evidence type="ECO:0000256" key="1">
    <source>
        <dbReference type="SAM" id="MobiDB-lite"/>
    </source>
</evidence>
<feature type="region of interest" description="Disordered" evidence="1">
    <location>
        <begin position="156"/>
        <end position="354"/>
    </location>
</feature>
<evidence type="ECO:0000313" key="4">
    <source>
        <dbReference type="Proteomes" id="UP000265515"/>
    </source>
</evidence>
<gene>
    <name evidence="3" type="ORF">CBR_g13049</name>
</gene>
<dbReference type="InterPro" id="IPR000477">
    <property type="entry name" value="RT_dom"/>
</dbReference>
<dbReference type="InterPro" id="IPR043128">
    <property type="entry name" value="Rev_trsase/Diguanyl_cyclase"/>
</dbReference>
<reference evidence="3 4" key="1">
    <citation type="journal article" date="2018" name="Cell">
        <title>The Chara Genome: Secondary Complexity and Implications for Plant Terrestrialization.</title>
        <authorList>
            <person name="Nishiyama T."/>
            <person name="Sakayama H."/>
            <person name="Vries J.D."/>
            <person name="Buschmann H."/>
            <person name="Saint-Marcoux D."/>
            <person name="Ullrich K.K."/>
            <person name="Haas F.B."/>
            <person name="Vanderstraeten L."/>
            <person name="Becker D."/>
            <person name="Lang D."/>
            <person name="Vosolsobe S."/>
            <person name="Rombauts S."/>
            <person name="Wilhelmsson P.K.I."/>
            <person name="Janitza P."/>
            <person name="Kern R."/>
            <person name="Heyl A."/>
            <person name="Rumpler F."/>
            <person name="Villalobos L.I.A.C."/>
            <person name="Clay J.M."/>
            <person name="Skokan R."/>
            <person name="Toyoda A."/>
            <person name="Suzuki Y."/>
            <person name="Kagoshima H."/>
            <person name="Schijlen E."/>
            <person name="Tajeshwar N."/>
            <person name="Catarino B."/>
            <person name="Hetherington A.J."/>
            <person name="Saltykova A."/>
            <person name="Bonnot C."/>
            <person name="Breuninger H."/>
            <person name="Symeonidi A."/>
            <person name="Radhakrishnan G.V."/>
            <person name="Van Nieuwerburgh F."/>
            <person name="Deforce D."/>
            <person name="Chang C."/>
            <person name="Karol K.G."/>
            <person name="Hedrich R."/>
            <person name="Ulvskov P."/>
            <person name="Glockner G."/>
            <person name="Delwiche C.F."/>
            <person name="Petrasek J."/>
            <person name="Van de Peer Y."/>
            <person name="Friml J."/>
            <person name="Beilby M."/>
            <person name="Dolan L."/>
            <person name="Kohara Y."/>
            <person name="Sugano S."/>
            <person name="Fujiyama A."/>
            <person name="Delaux P.-M."/>
            <person name="Quint M."/>
            <person name="TheiBen G."/>
            <person name="Hagemann M."/>
            <person name="Harholt J."/>
            <person name="Dunand C."/>
            <person name="Zachgo S."/>
            <person name="Langdale J."/>
            <person name="Maumus F."/>
            <person name="Straeten D.V.D."/>
            <person name="Gould S.B."/>
            <person name="Rensing S.A."/>
        </authorList>
    </citation>
    <scope>NUCLEOTIDE SEQUENCE [LARGE SCALE GENOMIC DNA]</scope>
    <source>
        <strain evidence="3 4">S276</strain>
    </source>
</reference>
<dbReference type="PANTHER" id="PTHR24559:SF444">
    <property type="entry name" value="REVERSE TRANSCRIPTASE DOMAIN-CONTAINING PROTEIN"/>
    <property type="match status" value="1"/>
</dbReference>
<dbReference type="SUPFAM" id="SSF56672">
    <property type="entry name" value="DNA/RNA polymerases"/>
    <property type="match status" value="1"/>
</dbReference>
<dbReference type="Gramene" id="GBG73329">
    <property type="protein sequence ID" value="GBG73329"/>
    <property type="gene ID" value="CBR_g13049"/>
</dbReference>
<dbReference type="CDD" id="cd01647">
    <property type="entry name" value="RT_LTR"/>
    <property type="match status" value="1"/>
</dbReference>
<accession>A0A388KTG9</accession>
<dbReference type="Gene3D" id="3.10.10.10">
    <property type="entry name" value="HIV Type 1 Reverse Transcriptase, subunit A, domain 1"/>
    <property type="match status" value="1"/>
</dbReference>
<dbReference type="Pfam" id="PF00078">
    <property type="entry name" value="RVT_1"/>
    <property type="match status" value="1"/>
</dbReference>
<comment type="caution">
    <text evidence="3">The sequence shown here is derived from an EMBL/GenBank/DDBJ whole genome shotgun (WGS) entry which is preliminary data.</text>
</comment>
<keyword evidence="4" id="KW-1185">Reference proteome</keyword>
<name>A0A388KTG9_CHABU</name>
<feature type="compositionally biased region" description="Basic and acidic residues" evidence="1">
    <location>
        <begin position="256"/>
        <end position="278"/>
    </location>
</feature>
<evidence type="ECO:0000259" key="2">
    <source>
        <dbReference type="Pfam" id="PF00078"/>
    </source>
</evidence>
<feature type="region of interest" description="Disordered" evidence="1">
    <location>
        <begin position="373"/>
        <end position="403"/>
    </location>
</feature>
<feature type="compositionally biased region" description="Basic and acidic residues" evidence="1">
    <location>
        <begin position="296"/>
        <end position="315"/>
    </location>
</feature>
<evidence type="ECO:0000313" key="3">
    <source>
        <dbReference type="EMBL" id="GBG73329.1"/>
    </source>
</evidence>
<feature type="compositionally biased region" description="Basic and acidic residues" evidence="1">
    <location>
        <begin position="188"/>
        <end position="215"/>
    </location>
</feature>
<feature type="domain" description="Reverse transcriptase" evidence="2">
    <location>
        <begin position="566"/>
        <end position="719"/>
    </location>
</feature>
<protein>
    <recommendedName>
        <fullName evidence="2">Reverse transcriptase domain-containing protein</fullName>
    </recommendedName>
</protein>
<dbReference type="EMBL" id="BFEA01000181">
    <property type="protein sequence ID" value="GBG73329.1"/>
    <property type="molecule type" value="Genomic_DNA"/>
</dbReference>
<feature type="compositionally biased region" description="Polar residues" evidence="1">
    <location>
        <begin position="240"/>
        <end position="249"/>
    </location>
</feature>